<name>X1HH64_9ZZZZ</name>
<comment type="caution">
    <text evidence="1">The sequence shown here is derived from an EMBL/GenBank/DDBJ whole genome shotgun (WGS) entry which is preliminary data.</text>
</comment>
<organism evidence="1">
    <name type="scientific">marine sediment metagenome</name>
    <dbReference type="NCBI Taxonomy" id="412755"/>
    <lineage>
        <taxon>unclassified sequences</taxon>
        <taxon>metagenomes</taxon>
        <taxon>ecological metagenomes</taxon>
    </lineage>
</organism>
<protein>
    <submittedName>
        <fullName evidence="1">Uncharacterized protein</fullName>
    </submittedName>
</protein>
<dbReference type="EMBL" id="BARU01028340">
    <property type="protein sequence ID" value="GAH69481.1"/>
    <property type="molecule type" value="Genomic_DNA"/>
</dbReference>
<reference evidence="1" key="1">
    <citation type="journal article" date="2014" name="Front. Microbiol.">
        <title>High frequency of phylogenetically diverse reductive dehalogenase-homologous genes in deep subseafloor sedimentary metagenomes.</title>
        <authorList>
            <person name="Kawai M."/>
            <person name="Futagami T."/>
            <person name="Toyoda A."/>
            <person name="Takaki Y."/>
            <person name="Nishi S."/>
            <person name="Hori S."/>
            <person name="Arai W."/>
            <person name="Tsubouchi T."/>
            <person name="Morono Y."/>
            <person name="Uchiyama I."/>
            <person name="Ito T."/>
            <person name="Fujiyama A."/>
            <person name="Inagaki F."/>
            <person name="Takami H."/>
        </authorList>
    </citation>
    <scope>NUCLEOTIDE SEQUENCE</scope>
    <source>
        <strain evidence="1">Expedition CK06-06</strain>
    </source>
</reference>
<feature type="non-terminal residue" evidence="1">
    <location>
        <position position="121"/>
    </location>
</feature>
<proteinExistence type="predicted"/>
<evidence type="ECO:0000313" key="1">
    <source>
        <dbReference type="EMBL" id="GAH69481.1"/>
    </source>
</evidence>
<gene>
    <name evidence="1" type="ORF">S03H2_45246</name>
</gene>
<sequence length="121" mass="12565">MGAPYLSINYGTIDVSDSGAVQSYQIYNTRRSNTITEALNMSISFKENTNASEVREDSWVWVSTALTTGKVHIGSVGTGPECGIHTSIVSGRSAPGYAGADSQHVTTNIIVPAGAVTAGAV</sequence>
<dbReference type="AlphaFoldDB" id="X1HH64"/>
<accession>X1HH64</accession>